<proteinExistence type="inferred from homology"/>
<comment type="subcellular location">
    <subcellularLocation>
        <location evidence="1">Mitochondrion</location>
    </subcellularLocation>
</comment>
<evidence type="ECO:0000256" key="5">
    <source>
        <dbReference type="ARBA" id="ARBA00038261"/>
    </source>
</evidence>
<dbReference type="AlphaFoldDB" id="A0A9J6BZ00"/>
<protein>
    <recommendedName>
        <fullName evidence="8">Steroid dehydrogenase</fullName>
    </recommendedName>
</protein>
<keyword evidence="4" id="KW-0496">Mitochondrion</keyword>
<dbReference type="InterPro" id="IPR020904">
    <property type="entry name" value="Sc_DH/Rdtase_CS"/>
</dbReference>
<evidence type="ECO:0000313" key="7">
    <source>
        <dbReference type="Proteomes" id="UP001107558"/>
    </source>
</evidence>
<gene>
    <name evidence="6" type="ORF">PVAND_004728</name>
</gene>
<sequence>MLSTFLQFIGAYALILYLIDNFKSPFKIFLCNLCEFLKITKKKSLSENFGEWAVVTGSTDGIGRQYAKELAKNGMNIILISRSESKLIEVAKEIESTYSVKTKYIVADFGIGREIYGKIKQELSSFDIGILVNNVGTFHDYPEYFDKVSDDVLWKIINVNVAAMTILTRFIVPQMKKNKRGIIVNVSSGAEHQPTPLGSIYCASKVYVKFFTLAMQHELKEFNVHCQLLAPMFVKTQLNKYSDYLSKEENLFVIGVESYAQQSVATLGKSLRTTGCWKHGIQVAIGNIMPQFIRTFFVFKLAKKFRNDYIQKHKLE</sequence>
<comment type="similarity">
    <text evidence="5">Belongs to the short-chain dehydrogenases/reductases (SDR) family. 17-beta-HSD 3 subfamily.</text>
</comment>
<keyword evidence="2" id="KW-0521">NADP</keyword>
<dbReference type="PRINTS" id="PR00081">
    <property type="entry name" value="GDHRDH"/>
</dbReference>
<evidence type="ECO:0008006" key="8">
    <source>
        <dbReference type="Google" id="ProtNLM"/>
    </source>
</evidence>
<evidence type="ECO:0000256" key="1">
    <source>
        <dbReference type="ARBA" id="ARBA00004173"/>
    </source>
</evidence>
<dbReference type="EMBL" id="JADBJN010000002">
    <property type="protein sequence ID" value="KAG5674779.1"/>
    <property type="molecule type" value="Genomic_DNA"/>
</dbReference>
<evidence type="ECO:0000256" key="4">
    <source>
        <dbReference type="ARBA" id="ARBA00023128"/>
    </source>
</evidence>
<keyword evidence="7" id="KW-1185">Reference proteome</keyword>
<dbReference type="InterPro" id="IPR036291">
    <property type="entry name" value="NAD(P)-bd_dom_sf"/>
</dbReference>
<dbReference type="Gene3D" id="3.40.50.720">
    <property type="entry name" value="NAD(P)-binding Rossmann-like Domain"/>
    <property type="match status" value="1"/>
</dbReference>
<dbReference type="PANTHER" id="PTHR44889">
    <property type="entry name" value="INACTIVE HYDROXYSTEROID DEHYDROGENASE-LIKE PROTEIN 1"/>
    <property type="match status" value="1"/>
</dbReference>
<keyword evidence="3" id="KW-0560">Oxidoreductase</keyword>
<dbReference type="InterPro" id="IPR002347">
    <property type="entry name" value="SDR_fam"/>
</dbReference>
<dbReference type="CDD" id="cd05356">
    <property type="entry name" value="17beta-HSD1_like_SDR_c"/>
    <property type="match status" value="1"/>
</dbReference>
<dbReference type="SUPFAM" id="SSF51735">
    <property type="entry name" value="NAD(P)-binding Rossmann-fold domains"/>
    <property type="match status" value="1"/>
</dbReference>
<dbReference type="PIRSF" id="PIRSF000126">
    <property type="entry name" value="11-beta-HSD1"/>
    <property type="match status" value="1"/>
</dbReference>
<dbReference type="InterPro" id="IPR052149">
    <property type="entry name" value="17-beta-HSD3-like"/>
</dbReference>
<evidence type="ECO:0000256" key="3">
    <source>
        <dbReference type="ARBA" id="ARBA00023002"/>
    </source>
</evidence>
<dbReference type="OrthoDB" id="5545019at2759"/>
<dbReference type="PROSITE" id="PS00061">
    <property type="entry name" value="ADH_SHORT"/>
    <property type="match status" value="1"/>
</dbReference>
<dbReference type="GO" id="GO:0005739">
    <property type="term" value="C:mitochondrion"/>
    <property type="evidence" value="ECO:0007669"/>
    <property type="project" value="UniProtKB-SubCell"/>
</dbReference>
<evidence type="ECO:0000256" key="2">
    <source>
        <dbReference type="ARBA" id="ARBA00022857"/>
    </source>
</evidence>
<dbReference type="GO" id="GO:0016491">
    <property type="term" value="F:oxidoreductase activity"/>
    <property type="evidence" value="ECO:0007669"/>
    <property type="project" value="UniProtKB-KW"/>
</dbReference>
<name>A0A9J6BZ00_POLVA</name>
<evidence type="ECO:0000313" key="6">
    <source>
        <dbReference type="EMBL" id="KAG5674779.1"/>
    </source>
</evidence>
<dbReference type="Proteomes" id="UP001107558">
    <property type="component" value="Chromosome 2"/>
</dbReference>
<dbReference type="PRINTS" id="PR00080">
    <property type="entry name" value="SDRFAMILY"/>
</dbReference>
<dbReference type="FunFam" id="3.40.50.720:FF:000137">
    <property type="entry name" value="Hydroxysteroid (17-beta) dehydrogenase 3"/>
    <property type="match status" value="1"/>
</dbReference>
<comment type="caution">
    <text evidence="6">The sequence shown here is derived from an EMBL/GenBank/DDBJ whole genome shotgun (WGS) entry which is preliminary data.</text>
</comment>
<dbReference type="Pfam" id="PF00106">
    <property type="entry name" value="adh_short"/>
    <property type="match status" value="1"/>
</dbReference>
<accession>A0A9J6BZ00</accession>
<reference evidence="6" key="1">
    <citation type="submission" date="2021-03" db="EMBL/GenBank/DDBJ databases">
        <title>Chromosome level genome of the anhydrobiotic midge Polypedilum vanderplanki.</title>
        <authorList>
            <person name="Yoshida Y."/>
            <person name="Kikawada T."/>
            <person name="Gusev O."/>
        </authorList>
    </citation>
    <scope>NUCLEOTIDE SEQUENCE</scope>
    <source>
        <strain evidence="6">NIAS01</strain>
        <tissue evidence="6">Whole body or cell culture</tissue>
    </source>
</reference>
<organism evidence="6 7">
    <name type="scientific">Polypedilum vanderplanki</name>
    <name type="common">Sleeping chironomid midge</name>
    <dbReference type="NCBI Taxonomy" id="319348"/>
    <lineage>
        <taxon>Eukaryota</taxon>
        <taxon>Metazoa</taxon>
        <taxon>Ecdysozoa</taxon>
        <taxon>Arthropoda</taxon>
        <taxon>Hexapoda</taxon>
        <taxon>Insecta</taxon>
        <taxon>Pterygota</taxon>
        <taxon>Neoptera</taxon>
        <taxon>Endopterygota</taxon>
        <taxon>Diptera</taxon>
        <taxon>Nematocera</taxon>
        <taxon>Chironomoidea</taxon>
        <taxon>Chironomidae</taxon>
        <taxon>Chironominae</taxon>
        <taxon>Polypedilum</taxon>
        <taxon>Polypedilum</taxon>
    </lineage>
</organism>
<dbReference type="PANTHER" id="PTHR44889:SF1">
    <property type="entry name" value="INACTIVE HYDROXYSTEROID DEHYDROGENASE-LIKE PROTEIN 1"/>
    <property type="match status" value="1"/>
</dbReference>